<name>A0A0R3D0W8_9BRAD</name>
<evidence type="ECO:0000256" key="3">
    <source>
        <dbReference type="ARBA" id="ARBA00004892"/>
    </source>
</evidence>
<dbReference type="Gene3D" id="3.20.20.150">
    <property type="entry name" value="Divalent-metal-dependent TIM barrel enzymes"/>
    <property type="match status" value="2"/>
</dbReference>
<comment type="pathway">
    <text evidence="3 9">Carbohydrate metabolism; pentose and glucuronate interconversion.</text>
</comment>
<comment type="function">
    <text evidence="2 9">Catalyzes the dehydration of D-mannonate.</text>
</comment>
<dbReference type="GO" id="GO:0030145">
    <property type="term" value="F:manganese ion binding"/>
    <property type="evidence" value="ECO:0007669"/>
    <property type="project" value="TreeGrafter"/>
</dbReference>
<keyword evidence="6 9" id="KW-0408">Iron</keyword>
<dbReference type="NCBIfam" id="TIGR00695">
    <property type="entry name" value="uxuA"/>
    <property type="match status" value="1"/>
</dbReference>
<dbReference type="GO" id="GO:0042840">
    <property type="term" value="P:D-glucuronate catabolic process"/>
    <property type="evidence" value="ECO:0007669"/>
    <property type="project" value="TreeGrafter"/>
</dbReference>
<dbReference type="STRING" id="108015.GA0061099_1001906"/>
<evidence type="ECO:0000256" key="1">
    <source>
        <dbReference type="ARBA" id="ARBA00001794"/>
    </source>
</evidence>
<evidence type="ECO:0000313" key="10">
    <source>
        <dbReference type="EMBL" id="KRQ02205.1"/>
    </source>
</evidence>
<dbReference type="PIRSF" id="PIRSF016049">
    <property type="entry name" value="Man_dehyd"/>
    <property type="match status" value="1"/>
</dbReference>
<evidence type="ECO:0000256" key="9">
    <source>
        <dbReference type="HAMAP-Rule" id="MF_00106"/>
    </source>
</evidence>
<evidence type="ECO:0000256" key="7">
    <source>
        <dbReference type="ARBA" id="ARBA00023211"/>
    </source>
</evidence>
<dbReference type="InterPro" id="IPR004628">
    <property type="entry name" value="Man_deHydtase"/>
</dbReference>
<dbReference type="InterPro" id="IPR036237">
    <property type="entry name" value="Xyl_isomerase-like_sf"/>
</dbReference>
<gene>
    <name evidence="9" type="primary">uxuA</name>
    <name evidence="10" type="ORF">AOQ72_07260</name>
</gene>
<dbReference type="PANTHER" id="PTHR30387">
    <property type="entry name" value="MANNONATE DEHYDRATASE"/>
    <property type="match status" value="1"/>
</dbReference>
<dbReference type="Proteomes" id="UP000051380">
    <property type="component" value="Unassembled WGS sequence"/>
</dbReference>
<dbReference type="HAMAP" id="MF_00106">
    <property type="entry name" value="UxuA"/>
    <property type="match status" value="1"/>
</dbReference>
<protein>
    <recommendedName>
        <fullName evidence="5 9">Mannonate dehydratase</fullName>
        <ecNumber evidence="5 9">4.2.1.8</ecNumber>
    </recommendedName>
    <alternativeName>
        <fullName evidence="9">D-mannonate hydro-lyase</fullName>
    </alternativeName>
</protein>
<evidence type="ECO:0000256" key="2">
    <source>
        <dbReference type="ARBA" id="ARBA00002713"/>
    </source>
</evidence>
<dbReference type="AlphaFoldDB" id="A0A0R3D0W8"/>
<comment type="cofactor">
    <cofactor evidence="9">
        <name>Fe(2+)</name>
        <dbReference type="ChEBI" id="CHEBI:29033"/>
    </cofactor>
    <cofactor evidence="9">
        <name>Mn(2+)</name>
        <dbReference type="ChEBI" id="CHEBI:29035"/>
    </cofactor>
</comment>
<keyword evidence="8 9" id="KW-0456">Lyase</keyword>
<evidence type="ECO:0000256" key="8">
    <source>
        <dbReference type="ARBA" id="ARBA00023239"/>
    </source>
</evidence>
<accession>A0A0R3D0W8</accession>
<dbReference type="PANTHER" id="PTHR30387:SF2">
    <property type="entry name" value="MANNONATE DEHYDRATASE"/>
    <property type="match status" value="1"/>
</dbReference>
<comment type="similarity">
    <text evidence="4 9">Belongs to the mannonate dehydratase family.</text>
</comment>
<dbReference type="UniPathway" id="UPA00246"/>
<dbReference type="EMBL" id="LJYF01000003">
    <property type="protein sequence ID" value="KRQ02205.1"/>
    <property type="molecule type" value="Genomic_DNA"/>
</dbReference>
<evidence type="ECO:0000313" key="11">
    <source>
        <dbReference type="Proteomes" id="UP000051380"/>
    </source>
</evidence>
<proteinExistence type="inferred from homology"/>
<dbReference type="GO" id="GO:0008927">
    <property type="term" value="F:mannonate dehydratase activity"/>
    <property type="evidence" value="ECO:0007669"/>
    <property type="project" value="UniProtKB-UniRule"/>
</dbReference>
<organism evidence="10 11">
    <name type="scientific">Bradyrhizobium yuanmingense</name>
    <dbReference type="NCBI Taxonomy" id="108015"/>
    <lineage>
        <taxon>Bacteria</taxon>
        <taxon>Pseudomonadati</taxon>
        <taxon>Pseudomonadota</taxon>
        <taxon>Alphaproteobacteria</taxon>
        <taxon>Hyphomicrobiales</taxon>
        <taxon>Nitrobacteraceae</taxon>
        <taxon>Bradyrhizobium</taxon>
    </lineage>
</organism>
<evidence type="ECO:0000256" key="4">
    <source>
        <dbReference type="ARBA" id="ARBA00007389"/>
    </source>
</evidence>
<evidence type="ECO:0000256" key="5">
    <source>
        <dbReference type="ARBA" id="ARBA00012927"/>
    </source>
</evidence>
<evidence type="ECO:0000256" key="6">
    <source>
        <dbReference type="ARBA" id="ARBA00023004"/>
    </source>
</evidence>
<comment type="caution">
    <text evidence="10">The sequence shown here is derived from an EMBL/GenBank/DDBJ whole genome shotgun (WGS) entry which is preliminary data.</text>
</comment>
<dbReference type="SUPFAM" id="SSF51658">
    <property type="entry name" value="Xylose isomerase-like"/>
    <property type="match status" value="1"/>
</dbReference>
<reference evidence="10 11" key="1">
    <citation type="submission" date="2015-09" db="EMBL/GenBank/DDBJ databases">
        <title>Draft Genome Sequence of the Strain BR 3267 (Bradyrhizobium yuanmingense) recommended as inoculant for cowpea in Brazil.</title>
        <authorList>
            <person name="Simoes-Araujo J.L."/>
            <person name="Zilli J.E."/>
        </authorList>
    </citation>
    <scope>NUCLEOTIDE SEQUENCE [LARGE SCALE GENOMIC DNA]</scope>
    <source>
        <strain evidence="10 11">BR3267</strain>
    </source>
</reference>
<comment type="catalytic activity">
    <reaction evidence="1 9">
        <text>D-mannonate = 2-dehydro-3-deoxy-D-gluconate + H2O</text>
        <dbReference type="Rhea" id="RHEA:20097"/>
        <dbReference type="ChEBI" id="CHEBI:15377"/>
        <dbReference type="ChEBI" id="CHEBI:17767"/>
        <dbReference type="ChEBI" id="CHEBI:57990"/>
        <dbReference type="EC" id="4.2.1.8"/>
    </reaction>
</comment>
<sequence length="395" mass="44209">MLEGWRWYGPDDPVSLDDVRQAGASQIVSSLHQVPIGEAWTRKAVEERKNFIENGQPGRSQLTWSVVESIPIPDDVKRLGGKATKSIEAWIASLEAVAASGIKIICYNFMPVVDWCRTDLEWELPNGARAMRFDQDRLAAFELHILKRPAAAQEYSPEQQARAKKLFEQMSQADIDYLVMVIASALPGSTTEPMTIPQFRDRLDTYRDITPKILRQHLAEFLARVTPVAEQLDVSLTLHPDDPPRPLFGLPRIASSADDYQALFDAVPSKANGICFCTGSLGVRAENNLPDMAERFGPRIAFAHLRATKREADVLSFYESDHLDGDVDMIAVLKALLKENARRAPNKRIVFRPDHGHRMLDDLAAAKRINPGYTAIGRLRGLAELRGAIRAIEHR</sequence>
<dbReference type="NCBIfam" id="NF003027">
    <property type="entry name" value="PRK03906.1"/>
    <property type="match status" value="1"/>
</dbReference>
<dbReference type="EC" id="4.2.1.8" evidence="5 9"/>
<dbReference type="Pfam" id="PF03786">
    <property type="entry name" value="UxuA"/>
    <property type="match status" value="1"/>
</dbReference>
<keyword evidence="7 9" id="KW-0464">Manganese</keyword>
<dbReference type="GO" id="GO:0008198">
    <property type="term" value="F:ferrous iron binding"/>
    <property type="evidence" value="ECO:0007669"/>
    <property type="project" value="TreeGrafter"/>
</dbReference>